<gene>
    <name evidence="2" type="ORF">HGRIS_007459</name>
</gene>
<reference evidence="3" key="1">
    <citation type="submission" date="2024-06" db="EMBL/GenBank/DDBJ databases">
        <title>Multi-omics analyses provide insights into the biosynthesis of the anticancer antibiotic pleurotin in Hohenbuehelia grisea.</title>
        <authorList>
            <person name="Weaver J.A."/>
            <person name="Alberti F."/>
        </authorList>
    </citation>
    <scope>NUCLEOTIDE SEQUENCE [LARGE SCALE GENOMIC DNA]</scope>
    <source>
        <strain evidence="3">T-177</strain>
    </source>
</reference>
<name>A0ABR3J4W8_9AGAR</name>
<proteinExistence type="predicted"/>
<dbReference type="Proteomes" id="UP001556367">
    <property type="component" value="Unassembled WGS sequence"/>
</dbReference>
<dbReference type="Pfam" id="PF13668">
    <property type="entry name" value="Ferritin_2"/>
    <property type="match status" value="1"/>
</dbReference>
<dbReference type="SUPFAM" id="SSF47240">
    <property type="entry name" value="Ferritin-like"/>
    <property type="match status" value="1"/>
</dbReference>
<evidence type="ECO:0000313" key="2">
    <source>
        <dbReference type="EMBL" id="KAL0950675.1"/>
    </source>
</evidence>
<dbReference type="EMBL" id="JASNQZ010000011">
    <property type="protein sequence ID" value="KAL0950675.1"/>
    <property type="molecule type" value="Genomic_DNA"/>
</dbReference>
<sequence length="302" mass="31747">MKTVFALAAIVIASSAGVRALPQQPEARAAVDDATILNYALTLEHLENAFYAGALAKFDEKAFAAAGLPPWARGRFVQVGKHEQQHVEFLSAALGDKATKPCEYKFPYTDPKSFAALSQVLEGVGVSAYAGAAQFITNKDYLTAAASVLSTEARHASWVAAAVNRVAGWSGAFDVPLGLNEVYTLAASFITSCPSSNPALPVKAFPALALQPAAPKPGQRTTLKFDVSGVDKSTKLYAAFYTGLDKKFAEIQNNQVTVPAGLEGNVYAVVSKSSGPALTDEDVVAGPAILQFNFDSQGRALS</sequence>
<dbReference type="InterPro" id="IPR009078">
    <property type="entry name" value="Ferritin-like_SF"/>
</dbReference>
<dbReference type="PANTHER" id="PTHR38705">
    <property type="entry name" value="PROTEIN RDS1"/>
    <property type="match status" value="1"/>
</dbReference>
<dbReference type="InterPro" id="IPR012347">
    <property type="entry name" value="Ferritin-like"/>
</dbReference>
<evidence type="ECO:0000313" key="3">
    <source>
        <dbReference type="Proteomes" id="UP001556367"/>
    </source>
</evidence>
<keyword evidence="1" id="KW-0732">Signal</keyword>
<evidence type="ECO:0000256" key="1">
    <source>
        <dbReference type="SAM" id="SignalP"/>
    </source>
</evidence>
<keyword evidence="3" id="KW-1185">Reference proteome</keyword>
<evidence type="ECO:0008006" key="4">
    <source>
        <dbReference type="Google" id="ProtNLM"/>
    </source>
</evidence>
<feature type="chain" id="PRO_5046031261" description="Ferritin-like domain-containing protein" evidence="1">
    <location>
        <begin position="21"/>
        <end position="302"/>
    </location>
</feature>
<dbReference type="Gene3D" id="1.20.1260.10">
    <property type="match status" value="1"/>
</dbReference>
<dbReference type="InterPro" id="IPR039254">
    <property type="entry name" value="Rds1"/>
</dbReference>
<accession>A0ABR3J4W8</accession>
<organism evidence="2 3">
    <name type="scientific">Hohenbuehelia grisea</name>
    <dbReference type="NCBI Taxonomy" id="104357"/>
    <lineage>
        <taxon>Eukaryota</taxon>
        <taxon>Fungi</taxon>
        <taxon>Dikarya</taxon>
        <taxon>Basidiomycota</taxon>
        <taxon>Agaricomycotina</taxon>
        <taxon>Agaricomycetes</taxon>
        <taxon>Agaricomycetidae</taxon>
        <taxon>Agaricales</taxon>
        <taxon>Pleurotineae</taxon>
        <taxon>Pleurotaceae</taxon>
        <taxon>Hohenbuehelia</taxon>
    </lineage>
</organism>
<comment type="caution">
    <text evidence="2">The sequence shown here is derived from an EMBL/GenBank/DDBJ whole genome shotgun (WGS) entry which is preliminary data.</text>
</comment>
<protein>
    <recommendedName>
        <fullName evidence="4">Ferritin-like domain-containing protein</fullName>
    </recommendedName>
</protein>
<feature type="signal peptide" evidence="1">
    <location>
        <begin position="1"/>
        <end position="20"/>
    </location>
</feature>
<dbReference type="PANTHER" id="PTHR38705:SF1">
    <property type="entry name" value="PROTEIN RDS1"/>
    <property type="match status" value="1"/>
</dbReference>